<organism evidence="1 2">
    <name type="scientific">Vibrio tetraodonis subsp. pristinus</name>
    <dbReference type="NCBI Taxonomy" id="2695891"/>
    <lineage>
        <taxon>Bacteria</taxon>
        <taxon>Pseudomonadati</taxon>
        <taxon>Pseudomonadota</taxon>
        <taxon>Gammaproteobacteria</taxon>
        <taxon>Vibrionales</taxon>
        <taxon>Vibrionaceae</taxon>
        <taxon>Vibrio</taxon>
    </lineage>
</organism>
<dbReference type="NCBIfam" id="TIGR03661">
    <property type="entry name" value="T1SS_VCA0849"/>
    <property type="match status" value="1"/>
</dbReference>
<comment type="caution">
    <text evidence="1">The sequence shown here is derived from an EMBL/GenBank/DDBJ whole genome shotgun (WGS) entry which is preliminary data.</text>
</comment>
<evidence type="ECO:0000313" key="2">
    <source>
        <dbReference type="Proteomes" id="UP000478571"/>
    </source>
</evidence>
<protein>
    <submittedName>
        <fullName evidence="1">Type I secretion C-terminal target domain-containing protein</fullName>
    </submittedName>
</protein>
<name>A0A6L8LZB8_9VIBR</name>
<dbReference type="EMBL" id="WWEU01000014">
    <property type="protein sequence ID" value="MYM61474.1"/>
    <property type="molecule type" value="Genomic_DNA"/>
</dbReference>
<keyword evidence="2" id="KW-1185">Reference proteome</keyword>
<dbReference type="Proteomes" id="UP000478571">
    <property type="component" value="Unassembled WGS sequence"/>
</dbReference>
<gene>
    <name evidence="1" type="ORF">GTG28_19900</name>
</gene>
<accession>A0A6L8LZB8</accession>
<dbReference type="InterPro" id="IPR019960">
    <property type="entry name" value="T1SS_VCA0849"/>
</dbReference>
<dbReference type="AlphaFoldDB" id="A0A6L8LZB8"/>
<sequence length="341" mass="37026">MGHTSEVNDPTLVDGFYNWGTRVNSREREFELSNGKNISVSVVNSNGSSLKQYANQSSHIGYGIGDSDGGGMNQNERLIIDFTENPLTYVQFGLDGLGGLFVDGSSTRVEITFALEDGSEVVKSYQKSPGDTGNSQLLYEFDFSSPNNPIVSMELESTGGSWELRYISGYENPTSPDSFNYLAVDSDMEVSETKTVTLTLENAPEYTAVDADSNGVFQAGLGQEVMLGTDGQDIFKWLDDALDSGKDVVVNFNIEDGDVIDLSDVLDVDEEAGVDDDVDETIDDLINAEVVGNDVVLTVDGGDTEQKIVIHQGKEILEDYISANDSIDELGMYAEILKLTD</sequence>
<proteinExistence type="predicted"/>
<reference evidence="1 2" key="1">
    <citation type="submission" date="2020-01" db="EMBL/GenBank/DDBJ databases">
        <title>Draft Genome Sequence of Vibrio sp. strain OCN044, Isolated from a Healthy Coral at Palmyra Atoll.</title>
        <authorList>
            <person name="Videau P."/>
            <person name="Loughran R."/>
            <person name="Esquivel A."/>
            <person name="Deadmond M."/>
            <person name="Paddock B.E."/>
            <person name="Saw J.H."/>
            <person name="Ushijima B."/>
        </authorList>
    </citation>
    <scope>NUCLEOTIDE SEQUENCE [LARGE SCALE GENOMIC DNA]</scope>
    <source>
        <strain evidence="1 2">OCN044</strain>
    </source>
</reference>
<evidence type="ECO:0000313" key="1">
    <source>
        <dbReference type="EMBL" id="MYM61474.1"/>
    </source>
</evidence>